<dbReference type="Proteomes" id="UP000037387">
    <property type="component" value="Unassembled WGS sequence"/>
</dbReference>
<dbReference type="EMBL" id="ATNL01000011">
    <property type="protein sequence ID" value="KON72589.1"/>
    <property type="molecule type" value="Genomic_DNA"/>
</dbReference>
<keyword evidence="2" id="KW-1185">Reference proteome</keyword>
<dbReference type="PATRIC" id="fig|1350482.3.peg.3109"/>
<protein>
    <recommendedName>
        <fullName evidence="3">Transposase IS30-like HTH domain-containing protein</fullName>
    </recommendedName>
</protein>
<dbReference type="RefSeq" id="WP_053371106.1">
    <property type="nucleotide sequence ID" value="NZ_KQ435292.1"/>
</dbReference>
<dbReference type="AlphaFoldDB" id="A0A0M0F4T3"/>
<sequence>MPAPRYTPDEDALLRERLTAGVSQRAVAEELGRTPGSVASRAHKLGIRSDRTQTVAATQAVIVDAKARRAGLEVALLEDAERLRSQLWQPHTYFDWGGKDHDFDEHTTPEPTPSDKLKLVQAAGAAIDRALKLALHDADGGHTEAVGMLDGIAAAIREAADRMPAQDES</sequence>
<proteinExistence type="predicted"/>
<comment type="caution">
    <text evidence="1">The sequence shown here is derived from an EMBL/GenBank/DDBJ whole genome shotgun (WGS) entry which is preliminary data.</text>
</comment>
<evidence type="ECO:0000313" key="1">
    <source>
        <dbReference type="EMBL" id="KON72589.1"/>
    </source>
</evidence>
<gene>
    <name evidence="1" type="ORF">M768_13865</name>
</gene>
<reference evidence="1 2" key="1">
    <citation type="journal article" date="2015" name="Sci. Rep.">
        <title>Functional and structural properties of a novel cellulosome-like multienzyme complex: efficient glycoside hydrolysis of water-insoluble 7-xylosyl-10-deacetylpaclitaxel.</title>
        <authorList>
            <person name="Dou T.Y."/>
            <person name="Luan H.W."/>
            <person name="Ge G.B."/>
            <person name="Dong M.M."/>
            <person name="Zou H.F."/>
            <person name="He Y.Q."/>
            <person name="Cui P."/>
            <person name="Wang J.Y."/>
            <person name="Hao D.C."/>
            <person name="Yang S.L."/>
            <person name="Yang L."/>
        </authorList>
    </citation>
    <scope>NUCLEOTIDE SEQUENCE [LARGE SCALE GENOMIC DNA]</scope>
    <source>
        <strain evidence="1 2">F16</strain>
    </source>
</reference>
<organism evidence="1 2">
    <name type="scientific">Cellulosimicrobium cellulans F16</name>
    <dbReference type="NCBI Taxonomy" id="1350482"/>
    <lineage>
        <taxon>Bacteria</taxon>
        <taxon>Bacillati</taxon>
        <taxon>Actinomycetota</taxon>
        <taxon>Actinomycetes</taxon>
        <taxon>Micrococcales</taxon>
        <taxon>Promicromonosporaceae</taxon>
        <taxon>Cellulosimicrobium</taxon>
    </lineage>
</organism>
<evidence type="ECO:0008006" key="3">
    <source>
        <dbReference type="Google" id="ProtNLM"/>
    </source>
</evidence>
<name>A0A0M0F4T3_CELCE</name>
<accession>A0A0M0F4T3</accession>
<evidence type="ECO:0000313" key="2">
    <source>
        <dbReference type="Proteomes" id="UP000037387"/>
    </source>
</evidence>